<dbReference type="RefSeq" id="WP_096297095.1">
    <property type="nucleotide sequence ID" value="NZ_CP023406.1"/>
</dbReference>
<keyword evidence="1" id="KW-0732">Signal</keyword>
<feature type="signal peptide" evidence="1">
    <location>
        <begin position="1"/>
        <end position="22"/>
    </location>
</feature>
<evidence type="ECO:0000256" key="1">
    <source>
        <dbReference type="SAM" id="SignalP"/>
    </source>
</evidence>
<protein>
    <recommendedName>
        <fullName evidence="4">Secreted protein</fullName>
    </recommendedName>
</protein>
<organism evidence="2 3">
    <name type="scientific">Luteimonas chenhongjianii</name>
    <dbReference type="NCBI Taxonomy" id="2006110"/>
    <lineage>
        <taxon>Bacteria</taxon>
        <taxon>Pseudomonadati</taxon>
        <taxon>Pseudomonadota</taxon>
        <taxon>Gammaproteobacteria</taxon>
        <taxon>Lysobacterales</taxon>
        <taxon>Lysobacteraceae</taxon>
        <taxon>Luteimonas</taxon>
    </lineage>
</organism>
<sequence length="112" mass="12186">MHIRLLPLLAATVLLSACGNKADLLQPREVPPEDRGRYIFKSSIPTREQLEAEDAAAWDEDDAATTDQVEEVKVEVDRGAEVEEVEEVDVEEVTTPPAVPVILDVPPATGTP</sequence>
<dbReference type="EMBL" id="CP023406">
    <property type="protein sequence ID" value="ATD66769.1"/>
    <property type="molecule type" value="Genomic_DNA"/>
</dbReference>
<dbReference type="Proteomes" id="UP000218968">
    <property type="component" value="Chromosome"/>
</dbReference>
<dbReference type="AlphaFoldDB" id="A0A290XCF0"/>
<gene>
    <name evidence="2" type="ORF">CNR27_04340</name>
</gene>
<reference evidence="3" key="1">
    <citation type="submission" date="2017-09" db="EMBL/GenBank/DDBJ databases">
        <title>Luteimonas liuhanmingii sp.nov., isolated from the intestinal contents of Tibetan Plateau Pika in Yushu, Qinghai Province, China.</title>
        <authorList>
            <person name="Gui Z."/>
        </authorList>
    </citation>
    <scope>NUCLEOTIDE SEQUENCE [LARGE SCALE GENOMIC DNA]</scope>
    <source>
        <strain evidence="3">100111</strain>
    </source>
</reference>
<feature type="chain" id="PRO_5013216842" description="Secreted protein" evidence="1">
    <location>
        <begin position="23"/>
        <end position="112"/>
    </location>
</feature>
<dbReference type="PROSITE" id="PS51257">
    <property type="entry name" value="PROKAR_LIPOPROTEIN"/>
    <property type="match status" value="1"/>
</dbReference>
<evidence type="ECO:0000313" key="3">
    <source>
        <dbReference type="Proteomes" id="UP000218968"/>
    </source>
</evidence>
<proteinExistence type="predicted"/>
<name>A0A290XCF0_9GAMM</name>
<evidence type="ECO:0000313" key="2">
    <source>
        <dbReference type="EMBL" id="ATD66769.1"/>
    </source>
</evidence>
<dbReference type="KEGG" id="lum:CNR27_04340"/>
<keyword evidence="3" id="KW-1185">Reference proteome</keyword>
<dbReference type="OrthoDB" id="6059018at2"/>
<accession>A0A290XCF0</accession>
<evidence type="ECO:0008006" key="4">
    <source>
        <dbReference type="Google" id="ProtNLM"/>
    </source>
</evidence>